<reference evidence="2" key="2">
    <citation type="journal article" date="2015" name="Data Brief">
        <title>Shoot transcriptome of the giant reed, Arundo donax.</title>
        <authorList>
            <person name="Barrero R.A."/>
            <person name="Guerrero F.D."/>
            <person name="Moolhuijzen P."/>
            <person name="Goolsby J.A."/>
            <person name="Tidwell J."/>
            <person name="Bellgard S.E."/>
            <person name="Bellgard M.I."/>
        </authorList>
    </citation>
    <scope>NUCLEOTIDE SEQUENCE</scope>
    <source>
        <tissue evidence="2">Shoot tissue taken approximately 20 cm above the soil surface</tissue>
    </source>
</reference>
<dbReference type="AlphaFoldDB" id="A0A0A9G2G4"/>
<protein>
    <submittedName>
        <fullName evidence="2">Uncharacterized protein</fullName>
    </submittedName>
</protein>
<proteinExistence type="predicted"/>
<accession>A0A0A9G2G4</accession>
<name>A0A0A9G2G4_ARUDO</name>
<organism evidence="2">
    <name type="scientific">Arundo donax</name>
    <name type="common">Giant reed</name>
    <name type="synonym">Donax arundinaceus</name>
    <dbReference type="NCBI Taxonomy" id="35708"/>
    <lineage>
        <taxon>Eukaryota</taxon>
        <taxon>Viridiplantae</taxon>
        <taxon>Streptophyta</taxon>
        <taxon>Embryophyta</taxon>
        <taxon>Tracheophyta</taxon>
        <taxon>Spermatophyta</taxon>
        <taxon>Magnoliopsida</taxon>
        <taxon>Liliopsida</taxon>
        <taxon>Poales</taxon>
        <taxon>Poaceae</taxon>
        <taxon>PACMAD clade</taxon>
        <taxon>Arundinoideae</taxon>
        <taxon>Arundineae</taxon>
        <taxon>Arundo</taxon>
    </lineage>
</organism>
<evidence type="ECO:0000313" key="2">
    <source>
        <dbReference type="EMBL" id="JAE18687.1"/>
    </source>
</evidence>
<feature type="region of interest" description="Disordered" evidence="1">
    <location>
        <begin position="46"/>
        <end position="69"/>
    </location>
</feature>
<reference evidence="2" key="1">
    <citation type="submission" date="2014-09" db="EMBL/GenBank/DDBJ databases">
        <authorList>
            <person name="Magalhaes I.L.F."/>
            <person name="Oliveira U."/>
            <person name="Santos F.R."/>
            <person name="Vidigal T.H.D.A."/>
            <person name="Brescovit A.D."/>
            <person name="Santos A.J."/>
        </authorList>
    </citation>
    <scope>NUCLEOTIDE SEQUENCE</scope>
    <source>
        <tissue evidence="2">Shoot tissue taken approximately 20 cm above the soil surface</tissue>
    </source>
</reference>
<dbReference type="EMBL" id="GBRH01179209">
    <property type="protein sequence ID" value="JAE18687.1"/>
    <property type="molecule type" value="Transcribed_RNA"/>
</dbReference>
<feature type="region of interest" description="Disordered" evidence="1">
    <location>
        <begin position="87"/>
        <end position="124"/>
    </location>
</feature>
<feature type="compositionally biased region" description="Low complexity" evidence="1">
    <location>
        <begin position="105"/>
        <end position="124"/>
    </location>
</feature>
<sequence length="124" mass="12984">MHEFRLAVPGGVAVAEQRKNASQCCVVQAGEWVVCRVFLRSRMSREDAAGSQAPGNRASLAHRTAPPLQHQLDAGQLRSLLLSPPSLPSSSCVTGVTDISDQDEVSSSSSVRDAAGAGASQREA</sequence>
<evidence type="ECO:0000256" key="1">
    <source>
        <dbReference type="SAM" id="MobiDB-lite"/>
    </source>
</evidence>